<dbReference type="KEGG" id="mmec:FIU01_05160"/>
<dbReference type="InterPro" id="IPR005346">
    <property type="entry name" value="RnfH"/>
</dbReference>
<dbReference type="InterPro" id="IPR016155">
    <property type="entry name" value="Mopterin_synth/thiamin_S_b"/>
</dbReference>
<dbReference type="Gene3D" id="3.10.20.280">
    <property type="entry name" value="RnfH-like"/>
    <property type="match status" value="1"/>
</dbReference>
<evidence type="ECO:0000256" key="2">
    <source>
        <dbReference type="HAMAP-Rule" id="MF_00460"/>
    </source>
</evidence>
<accession>A0A5B8CS66</accession>
<dbReference type="EMBL" id="CP040946">
    <property type="protein sequence ID" value="QDC43970.1"/>
    <property type="molecule type" value="Genomic_DNA"/>
</dbReference>
<proteinExistence type="inferred from homology"/>
<dbReference type="PANTHER" id="PTHR37483">
    <property type="entry name" value="UPF0125 PROTEIN RATB"/>
    <property type="match status" value="1"/>
</dbReference>
<gene>
    <name evidence="3" type="ORF">FIU01_05160</name>
</gene>
<dbReference type="Proteomes" id="UP000311008">
    <property type="component" value="Chromosome"/>
</dbReference>
<organism evidence="3 4">
    <name type="scientific">Methylophilus medardicus</name>
    <dbReference type="NCBI Taxonomy" id="2588534"/>
    <lineage>
        <taxon>Bacteria</taxon>
        <taxon>Pseudomonadati</taxon>
        <taxon>Pseudomonadota</taxon>
        <taxon>Betaproteobacteria</taxon>
        <taxon>Nitrosomonadales</taxon>
        <taxon>Methylophilaceae</taxon>
        <taxon>Methylophilus</taxon>
    </lineage>
</organism>
<sequence>MTDALQKMIQVEVAYALPQAQTLMTLSVTLGTTALQAVELSGIVQQHPEIATRPLVLGIFGKQVPATTTLKAMDRVEIYRPLLANPKEARRQRAASKNSKP</sequence>
<dbReference type="Pfam" id="PF03658">
    <property type="entry name" value="Ub-RnfH"/>
    <property type="match status" value="1"/>
</dbReference>
<evidence type="ECO:0000313" key="3">
    <source>
        <dbReference type="EMBL" id="QDC43970.1"/>
    </source>
</evidence>
<dbReference type="RefSeq" id="WP_140003311.1">
    <property type="nucleotide sequence ID" value="NZ_CP040946.1"/>
</dbReference>
<keyword evidence="4" id="KW-1185">Reference proteome</keyword>
<dbReference type="PANTHER" id="PTHR37483:SF1">
    <property type="entry name" value="UPF0125 PROTEIN RATB"/>
    <property type="match status" value="1"/>
</dbReference>
<dbReference type="HAMAP" id="MF_00460">
    <property type="entry name" value="UPF0125_RnfH"/>
    <property type="match status" value="1"/>
</dbReference>
<reference evidence="4" key="1">
    <citation type="journal article" date="2019" name="ISME J.">
        <title>Evolution in action: habitat transition from sediment to the pelagial leads to genome streamlining in Methylophilaceae.</title>
        <authorList>
            <person name="Salcher M."/>
            <person name="Schaefle D."/>
            <person name="Kaspar M."/>
            <person name="Neuenschwander S.M."/>
            <person name="Ghai R."/>
        </authorList>
    </citation>
    <scope>NUCLEOTIDE SEQUENCE [LARGE SCALE GENOMIC DNA]</scope>
    <source>
        <strain evidence="4">MMS-M-51</strain>
    </source>
</reference>
<dbReference type="AlphaFoldDB" id="A0A5B8CS66"/>
<dbReference type="OrthoDB" id="9796575at2"/>
<dbReference type="InterPro" id="IPR037021">
    <property type="entry name" value="RnfH_sf"/>
</dbReference>
<name>A0A5B8CS66_9PROT</name>
<evidence type="ECO:0000313" key="4">
    <source>
        <dbReference type="Proteomes" id="UP000311008"/>
    </source>
</evidence>
<dbReference type="SUPFAM" id="SSF54285">
    <property type="entry name" value="MoaD/ThiS"/>
    <property type="match status" value="1"/>
</dbReference>
<comment type="similarity">
    <text evidence="1 2">Belongs to the UPF0125 (RnfH) family.</text>
</comment>
<dbReference type="NCBIfam" id="NF002490">
    <property type="entry name" value="PRK01777.1"/>
    <property type="match status" value="1"/>
</dbReference>
<evidence type="ECO:0000256" key="1">
    <source>
        <dbReference type="ARBA" id="ARBA00010645"/>
    </source>
</evidence>
<protein>
    <recommendedName>
        <fullName evidence="2">UPF0125 protein FIU01_05160</fullName>
    </recommendedName>
</protein>